<evidence type="ECO:0000313" key="1">
    <source>
        <dbReference type="EMBL" id="CAL5971080.1"/>
    </source>
</evidence>
<sequence>MLYLKVIQKGVEWQSYEKINMFALTCLYISTYKNQFKQQLHHNRGVYAIDFCIYRSKTAFQVYIYPTHLTFVYTGSLSCSKPLRVSKVCSFIQKKRLQKNESMLDSPVPLLSFALQLFLGCSYWAGRFFSLCFKMSSMFSILFRDLIFYQNIPQ</sequence>
<accession>A0ABP1GG43</accession>
<name>A0ABP1GG43_9EUKA</name>
<reference evidence="1 2" key="1">
    <citation type="submission" date="2024-07" db="EMBL/GenBank/DDBJ databases">
        <authorList>
            <person name="Akdeniz Z."/>
        </authorList>
    </citation>
    <scope>NUCLEOTIDE SEQUENCE [LARGE SCALE GENOMIC DNA]</scope>
</reference>
<gene>
    <name evidence="1" type="ORF">HINF_LOCUS1020</name>
</gene>
<protein>
    <submittedName>
        <fullName evidence="1">Hypothetical_protein</fullName>
    </submittedName>
</protein>
<evidence type="ECO:0000313" key="2">
    <source>
        <dbReference type="Proteomes" id="UP001642409"/>
    </source>
</evidence>
<organism evidence="1 2">
    <name type="scientific">Hexamita inflata</name>
    <dbReference type="NCBI Taxonomy" id="28002"/>
    <lineage>
        <taxon>Eukaryota</taxon>
        <taxon>Metamonada</taxon>
        <taxon>Diplomonadida</taxon>
        <taxon>Hexamitidae</taxon>
        <taxon>Hexamitinae</taxon>
        <taxon>Hexamita</taxon>
    </lineage>
</organism>
<dbReference type="EMBL" id="CAXDID020000002">
    <property type="protein sequence ID" value="CAL5971080.1"/>
    <property type="molecule type" value="Genomic_DNA"/>
</dbReference>
<keyword evidence="2" id="KW-1185">Reference proteome</keyword>
<dbReference type="Proteomes" id="UP001642409">
    <property type="component" value="Unassembled WGS sequence"/>
</dbReference>
<proteinExistence type="predicted"/>
<comment type="caution">
    <text evidence="1">The sequence shown here is derived from an EMBL/GenBank/DDBJ whole genome shotgun (WGS) entry which is preliminary data.</text>
</comment>